<feature type="region of interest" description="Disordered" evidence="1">
    <location>
        <begin position="121"/>
        <end position="140"/>
    </location>
</feature>
<sequence>MQPHRTRPISGQLLAVVGCSICLARSFRSPDAGLAPDFRGVRSRAARPPAFGISVCEDSLIVVASQIGRVIITTDGVMCLQSNGDTAYAGVRSTVAYYMISLVAAGAGGAAGRGPFKPPVCGRPPNQYQTRPPPSPRTLQQTAVRSIFGRRPSLKYTYDVDAMLLSRSPSPYITAY</sequence>
<organism evidence="3 4">
    <name type="scientific">Eumeta variegata</name>
    <name type="common">Bagworm moth</name>
    <name type="synonym">Eumeta japonica</name>
    <dbReference type="NCBI Taxonomy" id="151549"/>
    <lineage>
        <taxon>Eukaryota</taxon>
        <taxon>Metazoa</taxon>
        <taxon>Ecdysozoa</taxon>
        <taxon>Arthropoda</taxon>
        <taxon>Hexapoda</taxon>
        <taxon>Insecta</taxon>
        <taxon>Pterygota</taxon>
        <taxon>Neoptera</taxon>
        <taxon>Endopterygota</taxon>
        <taxon>Lepidoptera</taxon>
        <taxon>Glossata</taxon>
        <taxon>Ditrysia</taxon>
        <taxon>Tineoidea</taxon>
        <taxon>Psychidae</taxon>
        <taxon>Oiketicinae</taxon>
        <taxon>Eumeta</taxon>
    </lineage>
</organism>
<evidence type="ECO:0000313" key="3">
    <source>
        <dbReference type="EMBL" id="GBP08902.1"/>
    </source>
</evidence>
<evidence type="ECO:0000256" key="2">
    <source>
        <dbReference type="SAM" id="SignalP"/>
    </source>
</evidence>
<keyword evidence="2" id="KW-0732">Signal</keyword>
<dbReference type="EMBL" id="BGZK01000033">
    <property type="protein sequence ID" value="GBP08902.1"/>
    <property type="molecule type" value="Genomic_DNA"/>
</dbReference>
<dbReference type="PROSITE" id="PS51257">
    <property type="entry name" value="PROKAR_LIPOPROTEIN"/>
    <property type="match status" value="1"/>
</dbReference>
<comment type="caution">
    <text evidence="3">The sequence shown here is derived from an EMBL/GenBank/DDBJ whole genome shotgun (WGS) entry which is preliminary data.</text>
</comment>
<keyword evidence="4" id="KW-1185">Reference proteome</keyword>
<protein>
    <submittedName>
        <fullName evidence="3">Uncharacterized protein</fullName>
    </submittedName>
</protein>
<dbReference type="Proteomes" id="UP000299102">
    <property type="component" value="Unassembled WGS sequence"/>
</dbReference>
<name>A0A4C1T3A2_EUMVA</name>
<reference evidence="3 4" key="1">
    <citation type="journal article" date="2019" name="Commun. Biol.">
        <title>The bagworm genome reveals a unique fibroin gene that provides high tensile strength.</title>
        <authorList>
            <person name="Kono N."/>
            <person name="Nakamura H."/>
            <person name="Ohtoshi R."/>
            <person name="Tomita M."/>
            <person name="Numata K."/>
            <person name="Arakawa K."/>
        </authorList>
    </citation>
    <scope>NUCLEOTIDE SEQUENCE [LARGE SCALE GENOMIC DNA]</scope>
</reference>
<feature type="signal peptide" evidence="2">
    <location>
        <begin position="1"/>
        <end position="24"/>
    </location>
</feature>
<dbReference type="AlphaFoldDB" id="A0A4C1T3A2"/>
<accession>A0A4C1T3A2</accession>
<evidence type="ECO:0000256" key="1">
    <source>
        <dbReference type="SAM" id="MobiDB-lite"/>
    </source>
</evidence>
<gene>
    <name evidence="3" type="ORF">EVAR_78290_1</name>
</gene>
<feature type="chain" id="PRO_5020024345" evidence="2">
    <location>
        <begin position="25"/>
        <end position="176"/>
    </location>
</feature>
<evidence type="ECO:0000313" key="4">
    <source>
        <dbReference type="Proteomes" id="UP000299102"/>
    </source>
</evidence>
<proteinExistence type="predicted"/>